<dbReference type="PANTHER" id="PTHR11587">
    <property type="entry name" value="ARGININOSUCCINATE SYNTHASE"/>
    <property type="match status" value="1"/>
</dbReference>
<dbReference type="GO" id="GO:0000050">
    <property type="term" value="P:urea cycle"/>
    <property type="evidence" value="ECO:0007669"/>
    <property type="project" value="TreeGrafter"/>
</dbReference>
<evidence type="ECO:0000259" key="11">
    <source>
        <dbReference type="Pfam" id="PF20979"/>
    </source>
</evidence>
<keyword evidence="8 9" id="KW-0067">ATP-binding</keyword>
<feature type="binding site" evidence="9">
    <location>
        <position position="173"/>
    </location>
    <ligand>
        <name>L-aspartate</name>
        <dbReference type="ChEBI" id="CHEBI:29991"/>
    </ligand>
</feature>
<evidence type="ECO:0000256" key="4">
    <source>
        <dbReference type="ARBA" id="ARBA00022571"/>
    </source>
</evidence>
<feature type="binding site" evidence="9">
    <location>
        <position position="169"/>
    </location>
    <ligand>
        <name>L-aspartate</name>
        <dbReference type="ChEBI" id="CHEBI:29991"/>
    </ligand>
</feature>
<feature type="binding site" evidence="9">
    <location>
        <position position="167"/>
    </location>
    <ligand>
        <name>ATP</name>
        <dbReference type="ChEBI" id="CHEBI:30616"/>
    </ligand>
</feature>
<feature type="binding site" evidence="9">
    <location>
        <position position="226"/>
    </location>
    <ligand>
        <name>L-citrulline</name>
        <dbReference type="ChEBI" id="CHEBI:57743"/>
    </ligand>
</feature>
<comment type="catalytic activity">
    <reaction evidence="9">
        <text>L-citrulline + L-aspartate + ATP = 2-(N(omega)-L-arginino)succinate + AMP + diphosphate + H(+)</text>
        <dbReference type="Rhea" id="RHEA:10932"/>
        <dbReference type="ChEBI" id="CHEBI:15378"/>
        <dbReference type="ChEBI" id="CHEBI:29991"/>
        <dbReference type="ChEBI" id="CHEBI:30616"/>
        <dbReference type="ChEBI" id="CHEBI:33019"/>
        <dbReference type="ChEBI" id="CHEBI:57472"/>
        <dbReference type="ChEBI" id="CHEBI:57743"/>
        <dbReference type="ChEBI" id="CHEBI:456215"/>
        <dbReference type="EC" id="6.3.4.5"/>
    </reaction>
</comment>
<dbReference type="InterPro" id="IPR014729">
    <property type="entry name" value="Rossmann-like_a/b/a_fold"/>
</dbReference>
<reference evidence="13" key="1">
    <citation type="submission" date="2015-11" db="EMBL/GenBank/DDBJ databases">
        <authorList>
            <person name="Blom J."/>
        </authorList>
    </citation>
    <scope>NUCLEOTIDE SEQUENCE [LARGE SCALE GENOMIC DNA]</scope>
</reference>
<sequence length="449" mass="49792">MPPARWAVRWILPAGAAPNSCPLCLTVCRLAPGFSLNAHLFKDFEMQNKDIKKIVLAYSGGLDTSAIIPWLKENYGGCEVIAFVADIGQERGDLEGVEQKALQSGASECHVVDLREEFIRDYVYPVLQTGALYEGTYLLGTSMARPIIAKAQVELALKVGADALCHGATGKGNDQVRFETTYTALAPQLKVVAPWREWDLRSREALLDYLKARNIPTTASLEKIYSRDENAWHISTEGGVLESPWNAPNKDCWVWTVDPQDAPDQPEQVTITVEKGNVVAVNGEALTPFQCLEKLNVIGAKHGIGRIDIVENRLVGIKSRGCYETPGGTIMVNALRAIEQLVLDRDSFKWREQLGLEMSYVVYDGRWFAPLRKSLQASAEALAQDVNGEVVLQLYKGQVTATQKKSANSLYSEEFATFGEDEVYDHRHAGGFIRLFSLSSRIRALNEKK</sequence>
<feature type="binding site" evidence="9">
    <location>
        <position position="173"/>
    </location>
    <ligand>
        <name>L-citrulline</name>
        <dbReference type="ChEBI" id="CHEBI:57743"/>
    </ligand>
</feature>
<dbReference type="Pfam" id="PF00764">
    <property type="entry name" value="Arginosuc_synth"/>
    <property type="match status" value="1"/>
</dbReference>
<dbReference type="PROSITE" id="PS00565">
    <property type="entry name" value="ARGININOSUCCIN_SYN_2"/>
    <property type="match status" value="1"/>
</dbReference>
<dbReference type="Gene3D" id="1.20.5.470">
    <property type="entry name" value="Single helix bin"/>
    <property type="match status" value="1"/>
</dbReference>
<keyword evidence="7 9" id="KW-0547">Nucleotide-binding</keyword>
<keyword evidence="5 9" id="KW-0436">Ligase</keyword>
<keyword evidence="9" id="KW-0963">Cytoplasm</keyword>
<feature type="binding site" evidence="9">
    <location>
        <begin position="57"/>
        <end position="65"/>
    </location>
    <ligand>
        <name>ATP</name>
        <dbReference type="ChEBI" id="CHEBI:30616"/>
    </ligand>
</feature>
<comment type="pathway">
    <text evidence="1 9">Amino-acid biosynthesis; L-arginine biosynthesis; L-arginine from L-ornithine and carbamoyl phosphate: step 2/3.</text>
</comment>
<dbReference type="EC" id="6.3.4.5" evidence="3 9"/>
<evidence type="ECO:0000256" key="2">
    <source>
        <dbReference type="ARBA" id="ARBA00011881"/>
    </source>
</evidence>
<dbReference type="Gene3D" id="3.40.50.620">
    <property type="entry name" value="HUPs"/>
    <property type="match status" value="1"/>
</dbReference>
<dbReference type="InterPro" id="IPR018223">
    <property type="entry name" value="Arginosuc_synth_CS"/>
</dbReference>
<dbReference type="GO" id="GO:0004055">
    <property type="term" value="F:argininosuccinate synthase activity"/>
    <property type="evidence" value="ECO:0007669"/>
    <property type="project" value="UniProtKB-UniRule"/>
</dbReference>
<dbReference type="InterPro" id="IPR023434">
    <property type="entry name" value="Arginosuc_synth_type_1_subfam"/>
</dbReference>
<dbReference type="Gene3D" id="3.90.1260.10">
    <property type="entry name" value="Argininosuccinate synthetase, chain A, domain 2"/>
    <property type="match status" value="1"/>
</dbReference>
<feature type="binding site" evidence="9">
    <location>
        <position position="235"/>
    </location>
    <ligand>
        <name>L-citrulline</name>
        <dbReference type="ChEBI" id="CHEBI:57743"/>
    </ligand>
</feature>
<feature type="binding site" evidence="9">
    <location>
        <position position="177"/>
    </location>
    <ligand>
        <name>L-citrulline</name>
        <dbReference type="ChEBI" id="CHEBI:57743"/>
    </ligand>
</feature>
<dbReference type="InterPro" id="IPR048267">
    <property type="entry name" value="Arginosuc_syn_N"/>
</dbReference>
<dbReference type="GO" id="GO:0005737">
    <property type="term" value="C:cytoplasm"/>
    <property type="evidence" value="ECO:0007669"/>
    <property type="project" value="UniProtKB-SubCell"/>
</dbReference>
<dbReference type="GO" id="GO:0006526">
    <property type="term" value="P:L-arginine biosynthetic process"/>
    <property type="evidence" value="ECO:0007669"/>
    <property type="project" value="UniProtKB-UniRule"/>
</dbReference>
<dbReference type="SUPFAM" id="SSF69864">
    <property type="entry name" value="Argininosuccinate synthetase, C-terminal domain"/>
    <property type="match status" value="1"/>
</dbReference>
<feature type="binding site" evidence="9">
    <location>
        <position position="323"/>
    </location>
    <ligand>
        <name>L-citrulline</name>
        <dbReference type="ChEBI" id="CHEBI:57743"/>
    </ligand>
</feature>
<evidence type="ECO:0000256" key="6">
    <source>
        <dbReference type="ARBA" id="ARBA00022605"/>
    </source>
</evidence>
<dbReference type="CDD" id="cd01999">
    <property type="entry name" value="ASS"/>
    <property type="match status" value="1"/>
</dbReference>
<feature type="binding site" evidence="9">
    <location>
        <position position="311"/>
    </location>
    <ligand>
        <name>L-citrulline</name>
        <dbReference type="ChEBI" id="CHEBI:57743"/>
    </ligand>
</feature>
<evidence type="ECO:0000259" key="10">
    <source>
        <dbReference type="Pfam" id="PF00764"/>
    </source>
</evidence>
<dbReference type="InterPro" id="IPR001518">
    <property type="entry name" value="Arginosuc_synth"/>
</dbReference>
<dbReference type="Pfam" id="PF20979">
    <property type="entry name" value="Arginosuc_syn_C"/>
    <property type="match status" value="1"/>
</dbReference>
<dbReference type="UniPathway" id="UPA00068">
    <property type="reaction ID" value="UER00113"/>
</dbReference>
<dbReference type="SUPFAM" id="SSF52402">
    <property type="entry name" value="Adenine nucleotide alpha hydrolases-like"/>
    <property type="match status" value="1"/>
</dbReference>
<comment type="similarity">
    <text evidence="9">Belongs to the argininosuccinate synthase family. Type 1 subfamily.</text>
</comment>
<dbReference type="InterPro" id="IPR048268">
    <property type="entry name" value="Arginosuc_syn_C"/>
</dbReference>
<dbReference type="NCBIfam" id="NF001770">
    <property type="entry name" value="PRK00509.1"/>
    <property type="match status" value="1"/>
</dbReference>
<keyword evidence="13" id="KW-1185">Reference proteome</keyword>
<keyword evidence="6 9" id="KW-0028">Amino-acid biosynthesis</keyword>
<name>A0A0U5KZQ4_9GAMM</name>
<accession>A0A0U5KZQ4</accession>
<evidence type="ECO:0000256" key="1">
    <source>
        <dbReference type="ARBA" id="ARBA00004967"/>
    </source>
</evidence>
<keyword evidence="4 9" id="KW-0055">Arginine biosynthesis</keyword>
<dbReference type="HAMAP" id="MF_00005">
    <property type="entry name" value="Arg_succ_synth_type1"/>
    <property type="match status" value="1"/>
</dbReference>
<evidence type="ECO:0000256" key="9">
    <source>
        <dbReference type="HAMAP-Rule" id="MF_00005"/>
    </source>
</evidence>
<evidence type="ECO:0000256" key="7">
    <source>
        <dbReference type="ARBA" id="ARBA00022741"/>
    </source>
</evidence>
<dbReference type="Proteomes" id="UP000059419">
    <property type="component" value="Chromosome 1"/>
</dbReference>
<dbReference type="NCBIfam" id="TIGR00032">
    <property type="entry name" value="argG"/>
    <property type="match status" value="1"/>
</dbReference>
<feature type="domain" description="Arginosuccinate synthase-like N-terminal" evidence="10">
    <location>
        <begin position="53"/>
        <end position="216"/>
    </location>
</feature>
<dbReference type="EMBL" id="LN907827">
    <property type="protein sequence ID" value="CUU22363.1"/>
    <property type="molecule type" value="Genomic_DNA"/>
</dbReference>
<dbReference type="KEGG" id="ege:EM595_0126"/>
<evidence type="ECO:0000313" key="13">
    <source>
        <dbReference type="Proteomes" id="UP000059419"/>
    </source>
</evidence>
<dbReference type="FunFam" id="3.90.1260.10:FF:000007">
    <property type="entry name" value="Argininosuccinate synthase"/>
    <property type="match status" value="1"/>
</dbReference>
<comment type="subunit">
    <text evidence="2 9">Homotetramer.</text>
</comment>
<feature type="binding site" evidence="9">
    <location>
        <position position="174"/>
    </location>
    <ligand>
        <name>L-aspartate</name>
        <dbReference type="ChEBI" id="CHEBI:29991"/>
    </ligand>
</feature>
<dbReference type="PATRIC" id="fig|1619313.3.peg.128"/>
<dbReference type="STRING" id="1619313.EM595_0126"/>
<evidence type="ECO:0000256" key="3">
    <source>
        <dbReference type="ARBA" id="ARBA00012286"/>
    </source>
</evidence>
<protein>
    <recommendedName>
        <fullName evidence="3 9">Argininosuccinate synthase</fullName>
        <ecNumber evidence="3 9">6.3.4.5</ecNumber>
    </recommendedName>
    <alternativeName>
        <fullName evidence="9">Citrulline--aspartate ligase</fullName>
    </alternativeName>
</protein>
<gene>
    <name evidence="9 12" type="primary">argG</name>
    <name evidence="12" type="ORF">EM595_0126</name>
</gene>
<dbReference type="GO" id="GO:0000053">
    <property type="term" value="P:argininosuccinate metabolic process"/>
    <property type="evidence" value="ECO:0007669"/>
    <property type="project" value="TreeGrafter"/>
</dbReference>
<evidence type="ECO:0000313" key="12">
    <source>
        <dbReference type="EMBL" id="CUU22363.1"/>
    </source>
</evidence>
<comment type="subcellular location">
    <subcellularLocation>
        <location evidence="9">Cytoplasm</location>
    </subcellularLocation>
</comment>
<dbReference type="PANTHER" id="PTHR11587:SF2">
    <property type="entry name" value="ARGININOSUCCINATE SYNTHASE"/>
    <property type="match status" value="1"/>
</dbReference>
<dbReference type="GO" id="GO:0005524">
    <property type="term" value="F:ATP binding"/>
    <property type="evidence" value="ECO:0007669"/>
    <property type="project" value="UniProtKB-UniRule"/>
</dbReference>
<dbReference type="InterPro" id="IPR024074">
    <property type="entry name" value="AS_cat/multimer_dom_body"/>
</dbReference>
<organism evidence="12 13">
    <name type="scientific">Duffyella gerundensis</name>
    <dbReference type="NCBI Taxonomy" id="1619313"/>
    <lineage>
        <taxon>Bacteria</taxon>
        <taxon>Pseudomonadati</taxon>
        <taxon>Pseudomonadota</taxon>
        <taxon>Gammaproteobacteria</taxon>
        <taxon>Enterobacterales</taxon>
        <taxon>Erwiniaceae</taxon>
        <taxon>Duffyella</taxon>
    </lineage>
</organism>
<proteinExistence type="inferred from homology"/>
<feature type="binding site" evidence="9">
    <location>
        <position position="142"/>
    </location>
    <ligand>
        <name>L-citrulline</name>
        <dbReference type="ChEBI" id="CHEBI:57743"/>
    </ligand>
</feature>
<evidence type="ECO:0000256" key="5">
    <source>
        <dbReference type="ARBA" id="ARBA00022598"/>
    </source>
</evidence>
<evidence type="ECO:0000256" key="8">
    <source>
        <dbReference type="ARBA" id="ARBA00022840"/>
    </source>
</evidence>
<feature type="domain" description="Arginosuccinate synthase C-terminal" evidence="11">
    <location>
        <begin position="225"/>
        <end position="442"/>
    </location>
</feature>
<feature type="binding site" evidence="9">
    <location>
        <position position="137"/>
    </location>
    <ligand>
        <name>L-citrulline</name>
        <dbReference type="ChEBI" id="CHEBI:57743"/>
    </ligand>
</feature>
<dbReference type="PROSITE" id="PS00564">
    <property type="entry name" value="ARGININOSUCCIN_SYN_1"/>
    <property type="match status" value="1"/>
</dbReference>
<dbReference type="FunFam" id="3.40.50.620:FF:000019">
    <property type="entry name" value="Argininosuccinate synthase"/>
    <property type="match status" value="1"/>
</dbReference>
<feature type="binding site" evidence="9">
    <location>
        <position position="85"/>
    </location>
    <ligand>
        <name>ATP</name>
        <dbReference type="ChEBI" id="CHEBI:30616"/>
    </ligand>
</feature>
<dbReference type="AlphaFoldDB" id="A0A0U5KZQ4"/>